<feature type="compositionally biased region" description="Low complexity" evidence="1">
    <location>
        <begin position="15"/>
        <end position="26"/>
    </location>
</feature>
<protein>
    <submittedName>
        <fullName evidence="3">Uncharacterized protein</fullName>
    </submittedName>
</protein>
<evidence type="ECO:0000256" key="2">
    <source>
        <dbReference type="SAM" id="Phobius"/>
    </source>
</evidence>
<evidence type="ECO:0000313" key="4">
    <source>
        <dbReference type="Proteomes" id="UP000272503"/>
    </source>
</evidence>
<dbReference type="EMBL" id="RCUX01000004">
    <property type="protein sequence ID" value="RLP76385.1"/>
    <property type="molecule type" value="Genomic_DNA"/>
</dbReference>
<keyword evidence="2" id="KW-1133">Transmembrane helix</keyword>
<reference evidence="3 4" key="1">
    <citation type="submission" date="2018-10" db="EMBL/GenBank/DDBJ databases">
        <authorList>
            <person name="Li J."/>
        </authorList>
    </citation>
    <scope>NUCLEOTIDE SEQUENCE [LARGE SCALE GENOMIC DNA]</scope>
    <source>
        <strain evidence="3 4">IF 016277</strain>
    </source>
</reference>
<feature type="region of interest" description="Disordered" evidence="1">
    <location>
        <begin position="1"/>
        <end position="176"/>
    </location>
</feature>
<organism evidence="3 4">
    <name type="scientific">Mycetocola tolaasinivorans</name>
    <dbReference type="NCBI Taxonomy" id="76635"/>
    <lineage>
        <taxon>Bacteria</taxon>
        <taxon>Bacillati</taxon>
        <taxon>Actinomycetota</taxon>
        <taxon>Actinomycetes</taxon>
        <taxon>Micrococcales</taxon>
        <taxon>Microbacteriaceae</taxon>
        <taxon>Mycetocola</taxon>
    </lineage>
</organism>
<dbReference type="Proteomes" id="UP000272503">
    <property type="component" value="Unassembled WGS sequence"/>
</dbReference>
<keyword evidence="2" id="KW-0812">Transmembrane</keyword>
<dbReference type="AlphaFoldDB" id="A0A3L7A8G0"/>
<sequence length="300" mass="31403">MDGTGAAEDSSETTPAVAPAQPARPQFGERVEGAQLAAATPADGDSEKEPAAPVPTPVPAPAPAPQYGERRPASQLPPPEYGERVEEAPLPAPEYGERSTDAPVFAPVSTQNAASKPSTQNGVPRYSAGSFSHVNVGGRPGAPAGTEQPGPSAVRAQAPRPGGKRPATSARGFDGLDTPPPADRFISFLLLAFGAFSVLTSVPALLNLREAFAEYYKQLGISSDGLGQAITVSGWIMLAAMVIIWALSAWWTLRRIRAGRSSWWIPVLAAVVALLVMTMIIAPTMANDPAFQDYVKTLQP</sequence>
<proteinExistence type="predicted"/>
<feature type="transmembrane region" description="Helical" evidence="2">
    <location>
        <begin position="185"/>
        <end position="206"/>
    </location>
</feature>
<evidence type="ECO:0000256" key="1">
    <source>
        <dbReference type="SAM" id="MobiDB-lite"/>
    </source>
</evidence>
<keyword evidence="2" id="KW-0472">Membrane</keyword>
<name>A0A3L7A8G0_9MICO</name>
<feature type="transmembrane region" description="Helical" evidence="2">
    <location>
        <begin position="226"/>
        <end position="251"/>
    </location>
</feature>
<evidence type="ECO:0000313" key="3">
    <source>
        <dbReference type="EMBL" id="RLP76385.1"/>
    </source>
</evidence>
<feature type="transmembrane region" description="Helical" evidence="2">
    <location>
        <begin position="263"/>
        <end position="286"/>
    </location>
</feature>
<keyword evidence="4" id="KW-1185">Reference proteome</keyword>
<dbReference type="Pfam" id="PF19779">
    <property type="entry name" value="DUF6264"/>
    <property type="match status" value="1"/>
</dbReference>
<accession>A0A3L7A8G0</accession>
<comment type="caution">
    <text evidence="3">The sequence shown here is derived from an EMBL/GenBank/DDBJ whole genome shotgun (WGS) entry which is preliminary data.</text>
</comment>
<gene>
    <name evidence="3" type="ORF">D9V32_05815</name>
</gene>
<feature type="compositionally biased region" description="Pro residues" evidence="1">
    <location>
        <begin position="52"/>
        <end position="64"/>
    </location>
</feature>
<feature type="compositionally biased region" description="Polar residues" evidence="1">
    <location>
        <begin position="108"/>
        <end position="122"/>
    </location>
</feature>
<dbReference type="InterPro" id="IPR046231">
    <property type="entry name" value="DUF6264"/>
</dbReference>